<organism evidence="1 2">
    <name type="scientific">Solitalea canadensis (strain ATCC 29591 / DSM 3403 / JCM 21819 / LMG 8368 / NBRC 15130 / NCIMB 12057 / USAM 9D)</name>
    <name type="common">Flexibacter canadensis</name>
    <dbReference type="NCBI Taxonomy" id="929556"/>
    <lineage>
        <taxon>Bacteria</taxon>
        <taxon>Pseudomonadati</taxon>
        <taxon>Bacteroidota</taxon>
        <taxon>Sphingobacteriia</taxon>
        <taxon>Sphingobacteriales</taxon>
        <taxon>Sphingobacteriaceae</taxon>
        <taxon>Solitalea</taxon>
    </lineage>
</organism>
<evidence type="ECO:0000313" key="2">
    <source>
        <dbReference type="Proteomes" id="UP000007590"/>
    </source>
</evidence>
<dbReference type="STRING" id="929556.Solca_1487"/>
<dbReference type="eggNOG" id="COG4775">
    <property type="taxonomic scope" value="Bacteria"/>
</dbReference>
<evidence type="ECO:0008006" key="3">
    <source>
        <dbReference type="Google" id="ProtNLM"/>
    </source>
</evidence>
<dbReference type="Proteomes" id="UP000007590">
    <property type="component" value="Chromosome"/>
</dbReference>
<dbReference type="EMBL" id="CP003349">
    <property type="protein sequence ID" value="AFD06564.1"/>
    <property type="molecule type" value="Genomic_DNA"/>
</dbReference>
<protein>
    <recommendedName>
        <fullName evidence="3">Outer membrane protein/protective antigen OMA87</fullName>
    </recommendedName>
</protein>
<sequence length="625" mass="71984">MMQLKNNRSRPIIFFAYIFFCSFPLVVQAVNDAWGLTNFSFYNDTLTSDSGNKMSFTIDSLRYSNSGDTLIKILKNAAYDVLSERPYRPYHGRVIRDVIILQVNVFNKDTKENRQQHNSILKLQHLLDFLHVNTKTKVIKEGLFFSKNDTVSPYLMAYNAYYLRNLPFFQAAEISIKPLSHTKDSVDVVIITQDAFEFGASFANSKVTLYNVNFLGGGQRVDVAMSIDKHRKPTVGTAASYAKYNVLGSFVDAAIGYTTLNDAAPIDTGVYETSLFMHMDRQLYKPTVRIGGGLTMSYNYSIDVDSRSAGSYRNYAYKYFDVWGAWAFNVQQLLKIGFENRTRKAISLRYSLIDFSRQPQQQIYRLDPVYNNRQYVIGQYNFFLQSYFKTRYVYGFGRIEDIPSGYNLALTTGVERWINRERIYTGAQFERSKIFTKGNFMVTTIGLGGFFRNGFEDVVMEFKNDYYTKLYSLSRWKLRYMVGLNYMIGINPHFNKSINLNTEKGIIGYDSELLHGYQRIKLTGEANCYAPFQLLGFKFNFFTVAQVAQLGDNDELLFGNRLYSVLGTGVRIRNESLAFRTLEIGAYLYPGGPSDMEKTGIQIRGIPNIRFRTTPIQRPEFIRFE</sequence>
<evidence type="ECO:0000313" key="1">
    <source>
        <dbReference type="EMBL" id="AFD06564.1"/>
    </source>
</evidence>
<dbReference type="HOGENOM" id="CLU_029186_0_0_10"/>
<reference evidence="1" key="1">
    <citation type="submission" date="2012-02" db="EMBL/GenBank/DDBJ databases">
        <title>The complete genome of Solitalea canadensis DSM 3403.</title>
        <authorList>
            <consortium name="US DOE Joint Genome Institute (JGI-PGF)"/>
            <person name="Lucas S."/>
            <person name="Copeland A."/>
            <person name="Lapidus A."/>
            <person name="Glavina del Rio T."/>
            <person name="Dalin E."/>
            <person name="Tice H."/>
            <person name="Bruce D."/>
            <person name="Goodwin L."/>
            <person name="Pitluck S."/>
            <person name="Peters L."/>
            <person name="Ovchinnikova G."/>
            <person name="Lu M."/>
            <person name="Kyrpides N."/>
            <person name="Mavromatis K."/>
            <person name="Ivanova N."/>
            <person name="Brettin T."/>
            <person name="Detter J.C."/>
            <person name="Han C."/>
            <person name="Larimer F."/>
            <person name="Land M."/>
            <person name="Hauser L."/>
            <person name="Markowitz V."/>
            <person name="Cheng J.-F."/>
            <person name="Hugenholtz P."/>
            <person name="Woyke T."/>
            <person name="Wu D."/>
            <person name="Spring S."/>
            <person name="Schroeder M."/>
            <person name="Kopitz M."/>
            <person name="Brambilla E."/>
            <person name="Klenk H.-P."/>
            <person name="Eisen J.A."/>
        </authorList>
    </citation>
    <scope>NUCLEOTIDE SEQUENCE</scope>
    <source>
        <strain evidence="1">DSM 3403</strain>
    </source>
</reference>
<keyword evidence="2" id="KW-1185">Reference proteome</keyword>
<name>H8KQE8_SOLCM</name>
<gene>
    <name evidence="1" type="ordered locus">Solca_1487</name>
</gene>
<proteinExistence type="predicted"/>
<accession>H8KQE8</accession>
<dbReference type="KEGG" id="scn:Solca_1487"/>
<dbReference type="AlphaFoldDB" id="H8KQE8"/>